<keyword evidence="4" id="KW-1185">Reference proteome</keyword>
<dbReference type="Proteomes" id="UP001551675">
    <property type="component" value="Unassembled WGS sequence"/>
</dbReference>
<evidence type="ECO:0000313" key="3">
    <source>
        <dbReference type="EMBL" id="MEV0969837.1"/>
    </source>
</evidence>
<evidence type="ECO:0000256" key="1">
    <source>
        <dbReference type="SAM" id="MobiDB-lite"/>
    </source>
</evidence>
<accession>A0ABV3GET5</accession>
<dbReference type="EMBL" id="JBFALK010000006">
    <property type="protein sequence ID" value="MEV0969837.1"/>
    <property type="molecule type" value="Genomic_DNA"/>
</dbReference>
<dbReference type="PANTHER" id="PTHR35333:SF3">
    <property type="entry name" value="BETA-LACTAMASE-TYPE TRANSPEPTIDASE FOLD CONTAINING PROTEIN"/>
    <property type="match status" value="1"/>
</dbReference>
<feature type="region of interest" description="Disordered" evidence="1">
    <location>
        <begin position="26"/>
        <end position="112"/>
    </location>
</feature>
<name>A0ABV3GET5_MICGL</name>
<feature type="compositionally biased region" description="Low complexity" evidence="1">
    <location>
        <begin position="41"/>
        <end position="108"/>
    </location>
</feature>
<organism evidence="3 4">
    <name type="scientific">Microtetraspora glauca</name>
    <dbReference type="NCBI Taxonomy" id="1996"/>
    <lineage>
        <taxon>Bacteria</taxon>
        <taxon>Bacillati</taxon>
        <taxon>Actinomycetota</taxon>
        <taxon>Actinomycetes</taxon>
        <taxon>Streptosporangiales</taxon>
        <taxon>Streptosporangiaceae</taxon>
        <taxon>Microtetraspora</taxon>
    </lineage>
</organism>
<evidence type="ECO:0008006" key="5">
    <source>
        <dbReference type="Google" id="ProtNLM"/>
    </source>
</evidence>
<dbReference type="Gene3D" id="3.40.710.10">
    <property type="entry name" value="DD-peptidase/beta-lactamase superfamily"/>
    <property type="match status" value="1"/>
</dbReference>
<dbReference type="SUPFAM" id="SSF56601">
    <property type="entry name" value="beta-lactamase/transpeptidase-like"/>
    <property type="match status" value="1"/>
</dbReference>
<evidence type="ECO:0000256" key="2">
    <source>
        <dbReference type="SAM" id="SignalP"/>
    </source>
</evidence>
<keyword evidence="2" id="KW-0732">Signal</keyword>
<dbReference type="InterPro" id="IPR012338">
    <property type="entry name" value="Beta-lactam/transpept-like"/>
</dbReference>
<dbReference type="RefSeq" id="WP_358132843.1">
    <property type="nucleotide sequence ID" value="NZ_JBFALK010000006.1"/>
</dbReference>
<feature type="chain" id="PRO_5045178707" description="Serine hydrolase" evidence="2">
    <location>
        <begin position="23"/>
        <end position="383"/>
    </location>
</feature>
<feature type="signal peptide" evidence="2">
    <location>
        <begin position="1"/>
        <end position="22"/>
    </location>
</feature>
<reference evidence="3 4" key="1">
    <citation type="submission" date="2024-06" db="EMBL/GenBank/DDBJ databases">
        <title>The Natural Products Discovery Center: Release of the First 8490 Sequenced Strains for Exploring Actinobacteria Biosynthetic Diversity.</title>
        <authorList>
            <person name="Kalkreuter E."/>
            <person name="Kautsar S.A."/>
            <person name="Yang D."/>
            <person name="Bader C.D."/>
            <person name="Teijaro C.N."/>
            <person name="Fluegel L."/>
            <person name="Davis C.M."/>
            <person name="Simpson J.R."/>
            <person name="Lauterbach L."/>
            <person name="Steele A.D."/>
            <person name="Gui C."/>
            <person name="Meng S."/>
            <person name="Li G."/>
            <person name="Viehrig K."/>
            <person name="Ye F."/>
            <person name="Su P."/>
            <person name="Kiefer A.F."/>
            <person name="Nichols A."/>
            <person name="Cepeda A.J."/>
            <person name="Yan W."/>
            <person name="Fan B."/>
            <person name="Jiang Y."/>
            <person name="Adhikari A."/>
            <person name="Zheng C.-J."/>
            <person name="Schuster L."/>
            <person name="Cowan T.M."/>
            <person name="Smanski M.J."/>
            <person name="Chevrette M.G."/>
            <person name="De Carvalho L.P.S."/>
            <person name="Shen B."/>
        </authorList>
    </citation>
    <scope>NUCLEOTIDE SEQUENCE [LARGE SCALE GENOMIC DNA]</scope>
    <source>
        <strain evidence="3 4">NPDC050100</strain>
    </source>
</reference>
<evidence type="ECO:0000313" key="4">
    <source>
        <dbReference type="Proteomes" id="UP001551675"/>
    </source>
</evidence>
<proteinExistence type="predicted"/>
<comment type="caution">
    <text evidence="3">The sequence shown here is derived from an EMBL/GenBank/DDBJ whole genome shotgun (WGS) entry which is preliminary data.</text>
</comment>
<dbReference type="InterPro" id="IPR000871">
    <property type="entry name" value="Beta-lactam_class-A"/>
</dbReference>
<gene>
    <name evidence="3" type="ORF">AB0I59_14460</name>
</gene>
<sequence length="383" mass="39488">MKRFTPVAVSLAVPLAAAQLIAGCAAPASTSQAARSGGGDAASPASQATAQPSPASPAAAQPSPASPASPVSPATGTSASPPTDTTDTAGAAGAARAASRAPSTTPRPVRVPSGVTAGYVVFDRQAGKVIANRQVHHRFRSASVVKILIAIDYLERRKGAIPAGDAALLKPMLRGSDDDAATALWRRGGQGKIVQRMVKKIGLTDTAPPPAAKPGFWGYTAISALDIARVYQYLLAKAEPGVRDVVMGHLRQAQQCATDGFDQYFGIPRGVPRRWAVKQGWSGYGSVPPVKCVRATTTSSDLTRDLTAATTVTTAGFTKVGTAVAGRTHNNPVDFGRPVLHTTGVIGDRFIMVVLTTQPAGASFGSSSTRLTALARDLYRSVL</sequence>
<dbReference type="PROSITE" id="PS51257">
    <property type="entry name" value="PROKAR_LIPOPROTEIN"/>
    <property type="match status" value="1"/>
</dbReference>
<dbReference type="PANTHER" id="PTHR35333">
    <property type="entry name" value="BETA-LACTAMASE"/>
    <property type="match status" value="1"/>
</dbReference>
<protein>
    <recommendedName>
        <fullName evidence="5">Serine hydrolase</fullName>
    </recommendedName>
</protein>